<protein>
    <submittedName>
        <fullName evidence="2">Uncharacterized protein</fullName>
    </submittedName>
</protein>
<feature type="region of interest" description="Disordered" evidence="1">
    <location>
        <begin position="145"/>
        <end position="210"/>
    </location>
</feature>
<sequence length="210" mass="23305">MDFSHFSFDAAPTRAREHDAERAAMNVSPTSTRLPPLPARLPTPPPCSMGDLAQILNQQSLRLVVPSHKSANEPLTPPSDEDTFATALPQPRPQLSLSTSRLNSATLRMQRQANVRMQSSSSHIKDISTLVERMIEAEDQCRICEQKPSLPPSPTSEDEGISMDYTVTNPKSEPRSLPLFYRAGDRNPGCTRVAKNTRMRRRPGIMSLSK</sequence>
<reference evidence="2" key="1">
    <citation type="journal article" date="2020" name="Stud. Mycol.">
        <title>101 Dothideomycetes genomes: a test case for predicting lifestyles and emergence of pathogens.</title>
        <authorList>
            <person name="Haridas S."/>
            <person name="Albert R."/>
            <person name="Binder M."/>
            <person name="Bloem J."/>
            <person name="Labutti K."/>
            <person name="Salamov A."/>
            <person name="Andreopoulos B."/>
            <person name="Baker S."/>
            <person name="Barry K."/>
            <person name="Bills G."/>
            <person name="Bluhm B."/>
            <person name="Cannon C."/>
            <person name="Castanera R."/>
            <person name="Culley D."/>
            <person name="Daum C."/>
            <person name="Ezra D."/>
            <person name="Gonzalez J."/>
            <person name="Henrissat B."/>
            <person name="Kuo A."/>
            <person name="Liang C."/>
            <person name="Lipzen A."/>
            <person name="Lutzoni F."/>
            <person name="Magnuson J."/>
            <person name="Mondo S."/>
            <person name="Nolan M."/>
            <person name="Ohm R."/>
            <person name="Pangilinan J."/>
            <person name="Park H.-J."/>
            <person name="Ramirez L."/>
            <person name="Alfaro M."/>
            <person name="Sun H."/>
            <person name="Tritt A."/>
            <person name="Yoshinaga Y."/>
            <person name="Zwiers L.-H."/>
            <person name="Turgeon B."/>
            <person name="Goodwin S."/>
            <person name="Spatafora J."/>
            <person name="Crous P."/>
            <person name="Grigoriev I."/>
        </authorList>
    </citation>
    <scope>NUCLEOTIDE SEQUENCE</scope>
    <source>
        <strain evidence="2">CBS 122367</strain>
    </source>
</reference>
<dbReference type="Proteomes" id="UP000799291">
    <property type="component" value="Unassembled WGS sequence"/>
</dbReference>
<dbReference type="EMBL" id="MU005618">
    <property type="protein sequence ID" value="KAF2677820.1"/>
    <property type="molecule type" value="Genomic_DNA"/>
</dbReference>
<evidence type="ECO:0000256" key="1">
    <source>
        <dbReference type="SAM" id="MobiDB-lite"/>
    </source>
</evidence>
<accession>A0A6G1IIL1</accession>
<dbReference type="OrthoDB" id="3910171at2759"/>
<name>A0A6G1IIL1_9PLEO</name>
<keyword evidence="3" id="KW-1185">Reference proteome</keyword>
<gene>
    <name evidence="2" type="ORF">K458DRAFT_423668</name>
</gene>
<evidence type="ECO:0000313" key="3">
    <source>
        <dbReference type="Proteomes" id="UP000799291"/>
    </source>
</evidence>
<feature type="region of interest" description="Disordered" evidence="1">
    <location>
        <begin position="1"/>
        <end position="38"/>
    </location>
</feature>
<evidence type="ECO:0000313" key="2">
    <source>
        <dbReference type="EMBL" id="KAF2677820.1"/>
    </source>
</evidence>
<organism evidence="2 3">
    <name type="scientific">Lentithecium fluviatile CBS 122367</name>
    <dbReference type="NCBI Taxonomy" id="1168545"/>
    <lineage>
        <taxon>Eukaryota</taxon>
        <taxon>Fungi</taxon>
        <taxon>Dikarya</taxon>
        <taxon>Ascomycota</taxon>
        <taxon>Pezizomycotina</taxon>
        <taxon>Dothideomycetes</taxon>
        <taxon>Pleosporomycetidae</taxon>
        <taxon>Pleosporales</taxon>
        <taxon>Massarineae</taxon>
        <taxon>Lentitheciaceae</taxon>
        <taxon>Lentithecium</taxon>
    </lineage>
</organism>
<dbReference type="AlphaFoldDB" id="A0A6G1IIL1"/>
<proteinExistence type="predicted"/>